<evidence type="ECO:0000313" key="3">
    <source>
        <dbReference type="EMBL" id="OQP56229.1"/>
    </source>
</evidence>
<dbReference type="InterPro" id="IPR000290">
    <property type="entry name" value="Colicin_pyocin"/>
</dbReference>
<dbReference type="AlphaFoldDB" id="A0A1V9FCX1"/>
<dbReference type="GO" id="GO:0015643">
    <property type="term" value="F:toxic substance binding"/>
    <property type="evidence" value="ECO:0007669"/>
    <property type="project" value="InterPro"/>
</dbReference>
<dbReference type="OrthoDB" id="6555806at2"/>
<accession>A0A1V9FCX1</accession>
<dbReference type="GO" id="GO:0030153">
    <property type="term" value="P:bacteriocin immunity"/>
    <property type="evidence" value="ECO:0007669"/>
    <property type="project" value="UniProtKB-KW"/>
</dbReference>
<dbReference type="Gene3D" id="1.10.1200.20">
    <property type="entry name" value="Colicin E immunity protein"/>
    <property type="match status" value="1"/>
</dbReference>
<comment type="similarity">
    <text evidence="1">Belongs to the colicins ColE2/ColE8/ColE9 and pyocins S1/S2 family.</text>
</comment>
<evidence type="ECO:0000256" key="1">
    <source>
        <dbReference type="ARBA" id="ARBA00009346"/>
    </source>
</evidence>
<dbReference type="STRING" id="550983.A4R26_26415"/>
<evidence type="ECO:0000256" key="2">
    <source>
        <dbReference type="ARBA" id="ARBA00023025"/>
    </source>
</evidence>
<evidence type="ECO:0000313" key="4">
    <source>
        <dbReference type="Proteomes" id="UP000192276"/>
    </source>
</evidence>
<keyword evidence="2" id="KW-0079">Bacteriocin immunity</keyword>
<protein>
    <submittedName>
        <fullName evidence="3">Uncharacterized protein</fullName>
    </submittedName>
</protein>
<dbReference type="Pfam" id="PF01320">
    <property type="entry name" value="Colicin_Pyocin"/>
    <property type="match status" value="1"/>
</dbReference>
<reference evidence="4" key="1">
    <citation type="submission" date="2016-04" db="EMBL/GenBank/DDBJ databases">
        <authorList>
            <person name="Chen L."/>
            <person name="Zhuang W."/>
            <person name="Wang G."/>
        </authorList>
    </citation>
    <scope>NUCLEOTIDE SEQUENCE [LARGE SCALE GENOMIC DNA]</scope>
    <source>
        <strain evidence="4">208</strain>
    </source>
</reference>
<proteinExistence type="inferred from homology"/>
<dbReference type="SUPFAM" id="SSF47345">
    <property type="entry name" value="Colicin E immunity proteins"/>
    <property type="match status" value="1"/>
</dbReference>
<gene>
    <name evidence="3" type="ORF">A4R26_26415</name>
</gene>
<dbReference type="EMBL" id="LWBP01000203">
    <property type="protein sequence ID" value="OQP56229.1"/>
    <property type="molecule type" value="Genomic_DNA"/>
</dbReference>
<dbReference type="RefSeq" id="WP_081169105.1">
    <property type="nucleotide sequence ID" value="NZ_LWBP01000203.1"/>
</dbReference>
<comment type="caution">
    <text evidence="3">The sequence shown here is derived from an EMBL/GenBank/DDBJ whole genome shotgun (WGS) entry which is preliminary data.</text>
</comment>
<dbReference type="InterPro" id="IPR035900">
    <property type="entry name" value="Colicin_E_sf"/>
</dbReference>
<name>A0A1V9FCX1_9BACT</name>
<sequence>MDTPNNKQELIVLVQKIMSAKGTQEEIDEWIEELESKVLHPRVADLIYHENLTAEEVVEKALAYKPFNL</sequence>
<dbReference type="Proteomes" id="UP000192276">
    <property type="component" value="Unassembled WGS sequence"/>
</dbReference>
<organism evidence="3 4">
    <name type="scientific">Niastella populi</name>
    <dbReference type="NCBI Taxonomy" id="550983"/>
    <lineage>
        <taxon>Bacteria</taxon>
        <taxon>Pseudomonadati</taxon>
        <taxon>Bacteroidota</taxon>
        <taxon>Chitinophagia</taxon>
        <taxon>Chitinophagales</taxon>
        <taxon>Chitinophagaceae</taxon>
        <taxon>Niastella</taxon>
    </lineage>
</organism>
<keyword evidence="4" id="KW-1185">Reference proteome</keyword>